<dbReference type="Proteomes" id="UP000758603">
    <property type="component" value="Unassembled WGS sequence"/>
</dbReference>
<dbReference type="AlphaFoldDB" id="A0A9P9A0B7"/>
<name>A0A9P9A0B7_9PEZI</name>
<keyword evidence="2" id="KW-0539">Nucleus</keyword>
<comment type="caution">
    <text evidence="3">The sequence shown here is derived from an EMBL/GenBank/DDBJ whole genome shotgun (WGS) entry which is preliminary data.</text>
</comment>
<reference evidence="3" key="1">
    <citation type="journal article" date="2021" name="Nat. Commun.">
        <title>Genetic determinants of endophytism in the Arabidopsis root mycobiome.</title>
        <authorList>
            <person name="Mesny F."/>
            <person name="Miyauchi S."/>
            <person name="Thiergart T."/>
            <person name="Pickel B."/>
            <person name="Atanasova L."/>
            <person name="Karlsson M."/>
            <person name="Huettel B."/>
            <person name="Barry K.W."/>
            <person name="Haridas S."/>
            <person name="Chen C."/>
            <person name="Bauer D."/>
            <person name="Andreopoulos W."/>
            <person name="Pangilinan J."/>
            <person name="LaButti K."/>
            <person name="Riley R."/>
            <person name="Lipzen A."/>
            <person name="Clum A."/>
            <person name="Drula E."/>
            <person name="Henrissat B."/>
            <person name="Kohler A."/>
            <person name="Grigoriev I.V."/>
            <person name="Martin F.M."/>
            <person name="Hacquard S."/>
        </authorList>
    </citation>
    <scope>NUCLEOTIDE SEQUENCE</scope>
    <source>
        <strain evidence="3">MPI-SDFR-AT-0073</strain>
    </source>
</reference>
<evidence type="ECO:0000313" key="4">
    <source>
        <dbReference type="Proteomes" id="UP000758603"/>
    </source>
</evidence>
<dbReference type="GeneID" id="70128574"/>
<dbReference type="EMBL" id="JAGPXC010000002">
    <property type="protein sequence ID" value="KAH6658172.1"/>
    <property type="molecule type" value="Genomic_DNA"/>
</dbReference>
<dbReference type="OrthoDB" id="4898680at2759"/>
<evidence type="ECO:0000256" key="1">
    <source>
        <dbReference type="ARBA" id="ARBA00004123"/>
    </source>
</evidence>
<dbReference type="GO" id="GO:0005634">
    <property type="term" value="C:nucleus"/>
    <property type="evidence" value="ECO:0007669"/>
    <property type="project" value="UniProtKB-SubCell"/>
</dbReference>
<dbReference type="CDD" id="cd12148">
    <property type="entry name" value="fungal_TF_MHR"/>
    <property type="match status" value="1"/>
</dbReference>
<dbReference type="InterPro" id="IPR050613">
    <property type="entry name" value="Sec_Metabolite_Reg"/>
</dbReference>
<proteinExistence type="predicted"/>
<dbReference type="PANTHER" id="PTHR31001:SF53">
    <property type="entry name" value="ZN(II)2CYS6 TRANSCRIPTION FACTOR (EUROFUNG)"/>
    <property type="match status" value="1"/>
</dbReference>
<organism evidence="3 4">
    <name type="scientific">Truncatella angustata</name>
    <dbReference type="NCBI Taxonomy" id="152316"/>
    <lineage>
        <taxon>Eukaryota</taxon>
        <taxon>Fungi</taxon>
        <taxon>Dikarya</taxon>
        <taxon>Ascomycota</taxon>
        <taxon>Pezizomycotina</taxon>
        <taxon>Sordariomycetes</taxon>
        <taxon>Xylariomycetidae</taxon>
        <taxon>Amphisphaeriales</taxon>
        <taxon>Sporocadaceae</taxon>
        <taxon>Truncatella</taxon>
    </lineage>
</organism>
<dbReference type="RefSeq" id="XP_045962406.1">
    <property type="nucleotide sequence ID" value="XM_046099682.1"/>
</dbReference>
<evidence type="ECO:0008006" key="5">
    <source>
        <dbReference type="Google" id="ProtNLM"/>
    </source>
</evidence>
<dbReference type="PANTHER" id="PTHR31001">
    <property type="entry name" value="UNCHARACTERIZED TRANSCRIPTIONAL REGULATORY PROTEIN"/>
    <property type="match status" value="1"/>
</dbReference>
<gene>
    <name evidence="3" type="ORF">BKA67DRAFT_533341</name>
</gene>
<sequence length="563" mass="63272">MNVRLAAVSSPAGVALFKDPDTLERAIRCANRFNQLNILDLCHLVRSWLKKGVNLNIAEPLVPACVEAVATIGPPDNQLTLPSSARTLLENSNKPIQTSRDSTFRDFISQIVDENLRWETLGIFLAAASRAVLDTTAFVPLYDSEEQRMSLMRTLTHMCDSCLELCLALDCLNDLQLILQYENFMVHTHVDGDQSYRSWRRVGDLTSSLFALGLHEKIDENTSIIPVFLAEMRRTCFARIYSLDKMIAIFLGRPPRVVKDYCYFQMPSGRFYTPRNDYYTHESTISVTPGSSDVSHDRGQSGVEAISYTAEVRCCALFALLKEEILQIFCSRPTRRNDDHTRNLRSRIENQWDALPSHFKLGTRLRDCHSSAFGRDFLASVRLDYLHTLLLLDIAGQNSMCELTSSTLKVAAQMLSLMVEVIVIRDHLVNSGTSLTWKVALCGLPAAGICSVALLGPQTHFQADGAPSFSQLIQDLNVLVVEIRLGAWIQKGHPNFALFTQATQTIQSLLDAVMSRQLGTDTGSTQAAQFDFSTMPDSTVRFQPWEFEMDFWTSLEDQLKVYE</sequence>
<keyword evidence="4" id="KW-1185">Reference proteome</keyword>
<accession>A0A9P9A0B7</accession>
<evidence type="ECO:0000313" key="3">
    <source>
        <dbReference type="EMBL" id="KAH6658172.1"/>
    </source>
</evidence>
<comment type="subcellular location">
    <subcellularLocation>
        <location evidence="1">Nucleus</location>
    </subcellularLocation>
</comment>
<evidence type="ECO:0000256" key="2">
    <source>
        <dbReference type="ARBA" id="ARBA00023242"/>
    </source>
</evidence>
<protein>
    <recommendedName>
        <fullName evidence="5">Transcription factor domain-containing protein</fullName>
    </recommendedName>
</protein>